<name>A0ABW5J846_9BACT</name>
<dbReference type="PANTHER" id="PTHR13847">
    <property type="entry name" value="SARCOSINE DEHYDROGENASE-RELATED"/>
    <property type="match status" value="1"/>
</dbReference>
<dbReference type="Pfam" id="PF01266">
    <property type="entry name" value="DAO"/>
    <property type="match status" value="1"/>
</dbReference>
<feature type="domain" description="FAD dependent oxidoreductase" evidence="1">
    <location>
        <begin position="30"/>
        <end position="382"/>
    </location>
</feature>
<reference evidence="3" key="1">
    <citation type="journal article" date="2019" name="Int. J. Syst. Evol. Microbiol.">
        <title>The Global Catalogue of Microorganisms (GCM) 10K type strain sequencing project: providing services to taxonomists for standard genome sequencing and annotation.</title>
        <authorList>
            <consortium name="The Broad Institute Genomics Platform"/>
            <consortium name="The Broad Institute Genome Sequencing Center for Infectious Disease"/>
            <person name="Wu L."/>
            <person name="Ma J."/>
        </authorList>
    </citation>
    <scope>NUCLEOTIDE SEQUENCE [LARGE SCALE GENOMIC DNA]</scope>
    <source>
        <strain evidence="3">KCTC 52344</strain>
    </source>
</reference>
<keyword evidence="3" id="KW-1185">Reference proteome</keyword>
<dbReference type="PANTHER" id="PTHR13847:SF201">
    <property type="entry name" value="PUTATIBE OXIDOREDUCTASE"/>
    <property type="match status" value="1"/>
</dbReference>
<dbReference type="GO" id="GO:0016491">
    <property type="term" value="F:oxidoreductase activity"/>
    <property type="evidence" value="ECO:0007669"/>
    <property type="project" value="UniProtKB-KW"/>
</dbReference>
<dbReference type="EC" id="1.-.-.-" evidence="2"/>
<evidence type="ECO:0000313" key="2">
    <source>
        <dbReference type="EMBL" id="MFD2521253.1"/>
    </source>
</evidence>
<dbReference type="InterPro" id="IPR006076">
    <property type="entry name" value="FAD-dep_OxRdtase"/>
</dbReference>
<organism evidence="2 3">
    <name type="scientific">Emticicia soli</name>
    <dbReference type="NCBI Taxonomy" id="2027878"/>
    <lineage>
        <taxon>Bacteria</taxon>
        <taxon>Pseudomonadati</taxon>
        <taxon>Bacteroidota</taxon>
        <taxon>Cytophagia</taxon>
        <taxon>Cytophagales</taxon>
        <taxon>Leadbetterellaceae</taxon>
        <taxon>Emticicia</taxon>
    </lineage>
</organism>
<dbReference type="EMBL" id="JBHULC010000009">
    <property type="protein sequence ID" value="MFD2521253.1"/>
    <property type="molecule type" value="Genomic_DNA"/>
</dbReference>
<proteinExistence type="predicted"/>
<dbReference type="Gene3D" id="3.50.50.60">
    <property type="entry name" value="FAD/NAD(P)-binding domain"/>
    <property type="match status" value="1"/>
</dbReference>
<evidence type="ECO:0000313" key="3">
    <source>
        <dbReference type="Proteomes" id="UP001597510"/>
    </source>
</evidence>
<comment type="caution">
    <text evidence="2">The sequence shown here is derived from an EMBL/GenBank/DDBJ whole genome shotgun (WGS) entry which is preliminary data.</text>
</comment>
<dbReference type="Gene3D" id="3.30.9.10">
    <property type="entry name" value="D-Amino Acid Oxidase, subunit A, domain 2"/>
    <property type="match status" value="1"/>
</dbReference>
<dbReference type="SUPFAM" id="SSF51905">
    <property type="entry name" value="FAD/NAD(P)-binding domain"/>
    <property type="match status" value="1"/>
</dbReference>
<protein>
    <submittedName>
        <fullName evidence="2">NAD(P)/FAD-dependent oxidoreductase</fullName>
        <ecNumber evidence="2">1.-.-.-</ecNumber>
    </submittedName>
</protein>
<accession>A0ABW5J846</accession>
<gene>
    <name evidence="2" type="ORF">ACFSR2_10180</name>
</gene>
<dbReference type="RefSeq" id="WP_340237194.1">
    <property type="nucleotide sequence ID" value="NZ_JBBEWC010000007.1"/>
</dbReference>
<evidence type="ECO:0000259" key="1">
    <source>
        <dbReference type="Pfam" id="PF01266"/>
    </source>
</evidence>
<sequence length="400" mass="44746">MDLRTESPFWLMNSGIVRSYPSIKQSSSTDIAIMGGGITGALIAYYLTQEGIPAVLLDKRKIGMGSTCASTALLQYEIDTPLGELTKFVGEKNANQSYLMCIEAIEKIQKITQSLASDVGFSLKKSFYYASGSKDVKEIETEYRLRKNIGIELEMLTKQDIASLFPFSAPAGLLSETGAQIDAYLFTHELLNTSISNGLQVFDKTEVVEINHHKTGVELKTNYGETIKAKKLIIACGYESQGYLSKKVVDFNSSFAIVSEPFGNSNLWHQNALIWETARPYLYMRTTDDNRILIGGKDEPFYNPEKRDKLKDKKALELQKAFQKKFPDLDFRIDFSWAGTFAETKDGLPYIGQVKEHPNTYFALGFGGNGIVFSQIAAEVIRDTLIGKKHIGTNIFKFDR</sequence>
<dbReference type="InterPro" id="IPR036188">
    <property type="entry name" value="FAD/NAD-bd_sf"/>
</dbReference>
<keyword evidence="2" id="KW-0560">Oxidoreductase</keyword>
<dbReference type="Proteomes" id="UP001597510">
    <property type="component" value="Unassembled WGS sequence"/>
</dbReference>